<keyword evidence="8" id="KW-1185">Reference proteome</keyword>
<evidence type="ECO:0000313" key="7">
    <source>
        <dbReference type="EMBL" id="SFR28741.1"/>
    </source>
</evidence>
<evidence type="ECO:0000256" key="2">
    <source>
        <dbReference type="ARBA" id="ARBA00022723"/>
    </source>
</evidence>
<dbReference type="SUPFAM" id="SSF51197">
    <property type="entry name" value="Clavaminate synthase-like"/>
    <property type="match status" value="1"/>
</dbReference>
<evidence type="ECO:0000256" key="5">
    <source>
        <dbReference type="PIRSR" id="PIRSR019543-2"/>
    </source>
</evidence>
<name>A0A1I6FFL5_9PSEU</name>
<evidence type="ECO:0000256" key="1">
    <source>
        <dbReference type="ARBA" id="ARBA00008425"/>
    </source>
</evidence>
<proteinExistence type="inferred from homology"/>
<keyword evidence="2 5" id="KW-0479">Metal-binding</keyword>
<gene>
    <name evidence="7" type="ORF">SAMN04488564_11549</name>
</gene>
<dbReference type="Gene3D" id="3.60.130.10">
    <property type="entry name" value="Clavaminate synthase-like"/>
    <property type="match status" value="1"/>
</dbReference>
<feature type="binding site" evidence="5">
    <location>
        <position position="147"/>
    </location>
    <ligand>
        <name>Fe cation</name>
        <dbReference type="ChEBI" id="CHEBI:24875"/>
    </ligand>
</feature>
<sequence>MEKHHLDPQTVKEIEALVEEIAARVTSVHDAEFHRAAAVLAHELPRPLREALVDFRLREPSGALLVSGLPVDDDRLGPTPSHWHQPAGTPSPSLREEIAFGLLAQILGDPFGYATLHNGLLMHNIIPIKGYEKEQIAFGSEETLEWHTEEAFHVNRSAYTALMCLRNPYGAPTTYADVADLEISPEDAEVLRGPWFETRPSGSHSAQRNNFAELVLAEDRERWGRSFAETDDIHRHPVVQPILSGHEDQPYLCIDPDCMTAVNDEAAGALERLCAEVNRKIQDVTLAPGDLLFMDNYRAIHGRKPFKARFDGSDRWLKRMNISRDLRPSRARRLSPDSRIIF</sequence>
<reference evidence="8" key="1">
    <citation type="submission" date="2016-10" db="EMBL/GenBank/DDBJ databases">
        <authorList>
            <person name="Varghese N."/>
            <person name="Submissions S."/>
        </authorList>
    </citation>
    <scope>NUCLEOTIDE SEQUENCE [LARGE SCALE GENOMIC DNA]</scope>
    <source>
        <strain evidence="8">DSM 44232</strain>
    </source>
</reference>
<keyword evidence="4 5" id="KW-0408">Iron</keyword>
<protein>
    <submittedName>
        <fullName evidence="7">Arginine beta-hydroxylase, Fe(II)/alpha-ketoglutarate-dependent</fullName>
    </submittedName>
</protein>
<dbReference type="RefSeq" id="WP_093605060.1">
    <property type="nucleotide sequence ID" value="NZ_FOYL01000015.1"/>
</dbReference>
<dbReference type="Proteomes" id="UP000198583">
    <property type="component" value="Unassembled WGS sequence"/>
</dbReference>
<evidence type="ECO:0000259" key="6">
    <source>
        <dbReference type="Pfam" id="PF02668"/>
    </source>
</evidence>
<feature type="binding site" evidence="5">
    <location>
        <position position="149"/>
    </location>
    <ligand>
        <name>Fe cation</name>
        <dbReference type="ChEBI" id="CHEBI:24875"/>
    </ligand>
</feature>
<evidence type="ECO:0000313" key="8">
    <source>
        <dbReference type="Proteomes" id="UP000198583"/>
    </source>
</evidence>
<dbReference type="STRING" id="84724.SAMN04488564_11549"/>
<comment type="similarity">
    <text evidence="1">Belongs to the clavaminate synthase family.</text>
</comment>
<dbReference type="GO" id="GO:0016491">
    <property type="term" value="F:oxidoreductase activity"/>
    <property type="evidence" value="ECO:0007669"/>
    <property type="project" value="UniProtKB-KW"/>
</dbReference>
<accession>A0A1I6FFL5</accession>
<dbReference type="GO" id="GO:0005506">
    <property type="term" value="F:iron ion binding"/>
    <property type="evidence" value="ECO:0007669"/>
    <property type="project" value="InterPro"/>
</dbReference>
<dbReference type="InterPro" id="IPR053447">
    <property type="entry name" value="Alpha-KG_dependent_hydroxylase"/>
</dbReference>
<organism evidence="7 8">
    <name type="scientific">Lentzea waywayandensis</name>
    <dbReference type="NCBI Taxonomy" id="84724"/>
    <lineage>
        <taxon>Bacteria</taxon>
        <taxon>Bacillati</taxon>
        <taxon>Actinomycetota</taxon>
        <taxon>Actinomycetes</taxon>
        <taxon>Pseudonocardiales</taxon>
        <taxon>Pseudonocardiaceae</taxon>
        <taxon>Lentzea</taxon>
    </lineage>
</organism>
<dbReference type="OrthoDB" id="3872700at2"/>
<dbReference type="AlphaFoldDB" id="A0A1I6FFL5"/>
<evidence type="ECO:0000256" key="4">
    <source>
        <dbReference type="ARBA" id="ARBA00023004"/>
    </source>
</evidence>
<dbReference type="NCBIfam" id="NF041363">
    <property type="entry name" value="GntD_guanitoxin"/>
    <property type="match status" value="1"/>
</dbReference>
<dbReference type="InterPro" id="IPR042098">
    <property type="entry name" value="TauD-like_sf"/>
</dbReference>
<dbReference type="InterPro" id="IPR003819">
    <property type="entry name" value="TauD/TfdA-like"/>
</dbReference>
<feature type="domain" description="TauD/TfdA-like" evidence="6">
    <location>
        <begin position="100"/>
        <end position="320"/>
    </location>
</feature>
<keyword evidence="3" id="KW-0560">Oxidoreductase</keyword>
<dbReference type="InterPro" id="IPR014503">
    <property type="entry name" value="Clavaminate_syn-like"/>
</dbReference>
<dbReference type="Pfam" id="PF02668">
    <property type="entry name" value="TauD"/>
    <property type="match status" value="1"/>
</dbReference>
<evidence type="ECO:0000256" key="3">
    <source>
        <dbReference type="ARBA" id="ARBA00023002"/>
    </source>
</evidence>
<dbReference type="PIRSF" id="PIRSF019543">
    <property type="entry name" value="Clavaminate_syn"/>
    <property type="match status" value="1"/>
</dbReference>
<dbReference type="EMBL" id="FOYL01000015">
    <property type="protein sequence ID" value="SFR28741.1"/>
    <property type="molecule type" value="Genomic_DNA"/>
</dbReference>